<accession>A0A0F8XSA8</accession>
<sequence>MRKMTDEEVMAELNTDTPLNRARRVFAGEMGRLEQKAMQRYEPTAIEWKRMEFDAVRRIAAELGVEI</sequence>
<proteinExistence type="predicted"/>
<name>A0A0F8XSA8_9ZZZZ</name>
<gene>
    <name evidence="1" type="ORF">LCGC14_2908790</name>
</gene>
<comment type="caution">
    <text evidence="1">The sequence shown here is derived from an EMBL/GenBank/DDBJ whole genome shotgun (WGS) entry which is preliminary data.</text>
</comment>
<organism evidence="1">
    <name type="scientific">marine sediment metagenome</name>
    <dbReference type="NCBI Taxonomy" id="412755"/>
    <lineage>
        <taxon>unclassified sequences</taxon>
        <taxon>metagenomes</taxon>
        <taxon>ecological metagenomes</taxon>
    </lineage>
</organism>
<evidence type="ECO:0000313" key="1">
    <source>
        <dbReference type="EMBL" id="KKK71952.1"/>
    </source>
</evidence>
<dbReference type="EMBL" id="LAZR01057501">
    <property type="protein sequence ID" value="KKK71952.1"/>
    <property type="molecule type" value="Genomic_DNA"/>
</dbReference>
<protein>
    <submittedName>
        <fullName evidence="1">Uncharacterized protein</fullName>
    </submittedName>
</protein>
<dbReference type="AlphaFoldDB" id="A0A0F8XSA8"/>
<reference evidence="1" key="1">
    <citation type="journal article" date="2015" name="Nature">
        <title>Complex archaea that bridge the gap between prokaryotes and eukaryotes.</title>
        <authorList>
            <person name="Spang A."/>
            <person name="Saw J.H."/>
            <person name="Jorgensen S.L."/>
            <person name="Zaremba-Niedzwiedzka K."/>
            <person name="Martijn J."/>
            <person name="Lind A.E."/>
            <person name="van Eijk R."/>
            <person name="Schleper C."/>
            <person name="Guy L."/>
            <person name="Ettema T.J."/>
        </authorList>
    </citation>
    <scope>NUCLEOTIDE SEQUENCE</scope>
</reference>